<evidence type="ECO:0000256" key="1">
    <source>
        <dbReference type="ARBA" id="ARBA00023015"/>
    </source>
</evidence>
<accession>A0A380LKF9</accession>
<dbReference type="Pfam" id="PF12833">
    <property type="entry name" value="HTH_18"/>
    <property type="match status" value="1"/>
</dbReference>
<proteinExistence type="predicted"/>
<dbReference type="InterPro" id="IPR009057">
    <property type="entry name" value="Homeodomain-like_sf"/>
</dbReference>
<keyword evidence="2" id="KW-0238">DNA-binding</keyword>
<evidence type="ECO:0000256" key="2">
    <source>
        <dbReference type="ARBA" id="ARBA00023125"/>
    </source>
</evidence>
<dbReference type="RefSeq" id="WP_115240843.1">
    <property type="nucleotide sequence ID" value="NZ_UHFX01000003.1"/>
</dbReference>
<reference evidence="5 6" key="1">
    <citation type="submission" date="2018-06" db="EMBL/GenBank/DDBJ databases">
        <authorList>
            <consortium name="Pathogen Informatics"/>
            <person name="Doyle S."/>
        </authorList>
    </citation>
    <scope>NUCLEOTIDE SEQUENCE [LARGE SCALE GENOMIC DNA]</scope>
    <source>
        <strain evidence="5 6">NCTC11087</strain>
    </source>
</reference>
<dbReference type="Gene3D" id="1.10.10.60">
    <property type="entry name" value="Homeodomain-like"/>
    <property type="match status" value="1"/>
</dbReference>
<evidence type="ECO:0000259" key="4">
    <source>
        <dbReference type="PROSITE" id="PS01124"/>
    </source>
</evidence>
<feature type="domain" description="HTH araC/xylS-type" evidence="4">
    <location>
        <begin position="222"/>
        <end position="320"/>
    </location>
</feature>
<dbReference type="InterPro" id="IPR020449">
    <property type="entry name" value="Tscrpt_reg_AraC-type_HTH"/>
</dbReference>
<dbReference type="SMART" id="SM00342">
    <property type="entry name" value="HTH_ARAC"/>
    <property type="match status" value="1"/>
</dbReference>
<dbReference type="PRINTS" id="PR00032">
    <property type="entry name" value="HTHARAC"/>
</dbReference>
<keyword evidence="3" id="KW-0804">Transcription</keyword>
<name>A0A380LKF9_9FIRM</name>
<dbReference type="EMBL" id="UHFX01000003">
    <property type="protein sequence ID" value="SUO04384.1"/>
    <property type="molecule type" value="Genomic_DNA"/>
</dbReference>
<dbReference type="AlphaFoldDB" id="A0A380LKF9"/>
<keyword evidence="1" id="KW-0805">Transcription regulation</keyword>
<gene>
    <name evidence="5" type="primary">soxS</name>
    <name evidence="5" type="ORF">NCTC11087_01297</name>
</gene>
<dbReference type="InterPro" id="IPR018060">
    <property type="entry name" value="HTH_AraC"/>
</dbReference>
<dbReference type="OrthoDB" id="9772607at2"/>
<dbReference type="PANTHER" id="PTHR47893:SF1">
    <property type="entry name" value="REGULATORY PROTEIN PCHR"/>
    <property type="match status" value="1"/>
</dbReference>
<dbReference type="Proteomes" id="UP000255523">
    <property type="component" value="Unassembled WGS sequence"/>
</dbReference>
<organism evidence="5 6">
    <name type="scientific">Faecalicoccus pleomorphus</name>
    <dbReference type="NCBI Taxonomy" id="1323"/>
    <lineage>
        <taxon>Bacteria</taxon>
        <taxon>Bacillati</taxon>
        <taxon>Bacillota</taxon>
        <taxon>Erysipelotrichia</taxon>
        <taxon>Erysipelotrichales</taxon>
        <taxon>Erysipelotrichaceae</taxon>
        <taxon>Faecalicoccus</taxon>
    </lineage>
</organism>
<dbReference type="GeneID" id="77462257"/>
<dbReference type="PROSITE" id="PS01124">
    <property type="entry name" value="HTH_ARAC_FAMILY_2"/>
    <property type="match status" value="1"/>
</dbReference>
<evidence type="ECO:0000313" key="6">
    <source>
        <dbReference type="Proteomes" id="UP000255523"/>
    </source>
</evidence>
<dbReference type="GO" id="GO:0043565">
    <property type="term" value="F:sequence-specific DNA binding"/>
    <property type="evidence" value="ECO:0007669"/>
    <property type="project" value="InterPro"/>
</dbReference>
<dbReference type="PROSITE" id="PS00041">
    <property type="entry name" value="HTH_ARAC_FAMILY_1"/>
    <property type="match status" value="1"/>
</dbReference>
<keyword evidence="6" id="KW-1185">Reference proteome</keyword>
<dbReference type="GO" id="GO:0003700">
    <property type="term" value="F:DNA-binding transcription factor activity"/>
    <property type="evidence" value="ECO:0007669"/>
    <property type="project" value="InterPro"/>
</dbReference>
<sequence length="326" mass="37800">MGEILNQMLENYLVSSNVQLQKGPDSLSFTINSAEGISKTTLFNILPYMHLIFFDIHARSLPGEIAENAVYHPMQFNYCVGGRIEMLLDDNSYIYLKEKDFCISRQTSQSESYFPTKYYHGITMYFDPDFFTEANSNVDNLFNLNLSQLSEIYFEKKDTYIAEASSEMGKILERLWQFYETPSPFHMKLCVLELLHLLLDAGNVVKEKTLTFYTSVQVEIAKKAEQILTADLKQHIPMKQIAQQFGVSETSLKNYFRGVYGKNVSDYLRDLRMSMAEKLLTETTLSISEIASQIGYTKQGKFAEVFRQQFQMNPLEYRRTKKIQKL</sequence>
<dbReference type="InterPro" id="IPR053142">
    <property type="entry name" value="PchR_regulatory_protein"/>
</dbReference>
<evidence type="ECO:0000313" key="5">
    <source>
        <dbReference type="EMBL" id="SUO04384.1"/>
    </source>
</evidence>
<dbReference type="PANTHER" id="PTHR47893">
    <property type="entry name" value="REGULATORY PROTEIN PCHR"/>
    <property type="match status" value="1"/>
</dbReference>
<protein>
    <submittedName>
        <fullName evidence="5">AraC family transcriptional regulator</fullName>
    </submittedName>
</protein>
<dbReference type="InterPro" id="IPR018062">
    <property type="entry name" value="HTH_AraC-typ_CS"/>
</dbReference>
<dbReference type="SUPFAM" id="SSF46689">
    <property type="entry name" value="Homeodomain-like"/>
    <property type="match status" value="2"/>
</dbReference>
<evidence type="ECO:0000256" key="3">
    <source>
        <dbReference type="ARBA" id="ARBA00023163"/>
    </source>
</evidence>